<accession>A0ABQ9CPC0</accession>
<dbReference type="EMBL" id="WHWB01034824">
    <property type="protein sequence ID" value="KAJ7403619.1"/>
    <property type="molecule type" value="Genomic_DNA"/>
</dbReference>
<comment type="caution">
    <text evidence="1">The sequence shown here is derived from an EMBL/GenBank/DDBJ whole genome shotgun (WGS) entry which is preliminary data.</text>
</comment>
<keyword evidence="2" id="KW-1185">Reference proteome</keyword>
<proteinExistence type="predicted"/>
<sequence length="81" mass="8703">MPYGFGGVVVACGIGRKVTARFSQGLVLYVDRNRKAEVAGGTQGSPSAFLALEEGKITLFDIHRFAQKGLLSTVESWELEA</sequence>
<protein>
    <submittedName>
        <fullName evidence="1">Uncharacterized protein</fullName>
    </submittedName>
</protein>
<name>A0ABQ9CPC0_9PASS</name>
<evidence type="ECO:0000313" key="2">
    <source>
        <dbReference type="Proteomes" id="UP001145742"/>
    </source>
</evidence>
<reference evidence="1" key="1">
    <citation type="submission" date="2019-10" db="EMBL/GenBank/DDBJ databases">
        <authorList>
            <person name="Soares A.E.R."/>
            <person name="Aleixo A."/>
            <person name="Schneider P."/>
            <person name="Miyaki C.Y."/>
            <person name="Schneider M.P."/>
            <person name="Mello C."/>
            <person name="Vasconcelos A.T.R."/>
        </authorList>
    </citation>
    <scope>NUCLEOTIDE SEQUENCE</scope>
    <source>
        <tissue evidence="1">Muscle</tissue>
    </source>
</reference>
<gene>
    <name evidence="1" type="ORF">WISP_150027</name>
</gene>
<organism evidence="1 2">
    <name type="scientific">Willisornis vidua</name>
    <name type="common">Xingu scale-backed antbird</name>
    <dbReference type="NCBI Taxonomy" id="1566151"/>
    <lineage>
        <taxon>Eukaryota</taxon>
        <taxon>Metazoa</taxon>
        <taxon>Chordata</taxon>
        <taxon>Craniata</taxon>
        <taxon>Vertebrata</taxon>
        <taxon>Euteleostomi</taxon>
        <taxon>Archelosauria</taxon>
        <taxon>Archosauria</taxon>
        <taxon>Dinosauria</taxon>
        <taxon>Saurischia</taxon>
        <taxon>Theropoda</taxon>
        <taxon>Coelurosauria</taxon>
        <taxon>Aves</taxon>
        <taxon>Neognathae</taxon>
        <taxon>Neoaves</taxon>
        <taxon>Telluraves</taxon>
        <taxon>Australaves</taxon>
        <taxon>Passeriformes</taxon>
        <taxon>Thamnophilidae</taxon>
        <taxon>Willisornis</taxon>
    </lineage>
</organism>
<dbReference type="Proteomes" id="UP001145742">
    <property type="component" value="Unassembled WGS sequence"/>
</dbReference>
<evidence type="ECO:0000313" key="1">
    <source>
        <dbReference type="EMBL" id="KAJ7403619.1"/>
    </source>
</evidence>